<dbReference type="Proteomes" id="UP001597036">
    <property type="component" value="Unassembled WGS sequence"/>
</dbReference>
<feature type="compositionally biased region" description="Polar residues" evidence="1">
    <location>
        <begin position="74"/>
        <end position="85"/>
    </location>
</feature>
<dbReference type="EMBL" id="JBHTHQ010000022">
    <property type="protein sequence ID" value="MFD0705562.1"/>
    <property type="molecule type" value="Genomic_DNA"/>
</dbReference>
<organism evidence="6 7">
    <name type="scientific">Alloscardovia venturai</name>
    <dbReference type="NCBI Taxonomy" id="1769421"/>
    <lineage>
        <taxon>Bacteria</taxon>
        <taxon>Bacillati</taxon>
        <taxon>Actinomycetota</taxon>
        <taxon>Actinomycetes</taxon>
        <taxon>Bifidobacteriales</taxon>
        <taxon>Bifidobacteriaceae</taxon>
        <taxon>Alloscardovia</taxon>
    </lineage>
</organism>
<gene>
    <name evidence="6" type="ORF">ACFQY8_07385</name>
</gene>
<keyword evidence="7" id="KW-1185">Reference proteome</keyword>
<evidence type="ECO:0000259" key="5">
    <source>
        <dbReference type="Pfam" id="PF17433"/>
    </source>
</evidence>
<feature type="region of interest" description="Disordered" evidence="1">
    <location>
        <begin position="506"/>
        <end position="525"/>
    </location>
</feature>
<comment type="caution">
    <text evidence="6">The sequence shown here is derived from an EMBL/GenBank/DDBJ whole genome shotgun (WGS) entry which is preliminary data.</text>
</comment>
<dbReference type="InterPro" id="IPR041274">
    <property type="entry name" value="IPU_b_solenoid"/>
</dbReference>
<feature type="transmembrane region" description="Helical" evidence="2">
    <location>
        <begin position="20"/>
        <end position="41"/>
    </location>
</feature>
<evidence type="ECO:0000313" key="6">
    <source>
        <dbReference type="EMBL" id="MFD0705562.1"/>
    </source>
</evidence>
<dbReference type="Gene3D" id="2.60.40.1190">
    <property type="match status" value="1"/>
</dbReference>
<keyword evidence="2" id="KW-0812">Transmembrane</keyword>
<evidence type="ECO:0000259" key="4">
    <source>
        <dbReference type="Pfam" id="PF09985"/>
    </source>
</evidence>
<evidence type="ECO:0000259" key="3">
    <source>
        <dbReference type="Pfam" id="PF03718"/>
    </source>
</evidence>
<feature type="domain" description="Glucodextranase-like C-terminal" evidence="4">
    <location>
        <begin position="863"/>
        <end position="1074"/>
    </location>
</feature>
<reference evidence="7" key="1">
    <citation type="journal article" date="2019" name="Int. J. Syst. Evol. Microbiol.">
        <title>The Global Catalogue of Microorganisms (GCM) 10K type strain sequencing project: providing services to taxonomists for standard genome sequencing and annotation.</title>
        <authorList>
            <consortium name="The Broad Institute Genomics Platform"/>
            <consortium name="The Broad Institute Genome Sequencing Center for Infectious Disease"/>
            <person name="Wu L."/>
            <person name="Ma J."/>
        </authorList>
    </citation>
    <scope>NUCLEOTIDE SEQUENCE [LARGE SCALE GENOMIC DNA]</scope>
    <source>
        <strain evidence="7">CCM 8604</strain>
    </source>
</reference>
<dbReference type="Pfam" id="PF03718">
    <property type="entry name" value="Glyco_hydro_49"/>
    <property type="match status" value="1"/>
</dbReference>
<dbReference type="Pfam" id="PF09985">
    <property type="entry name" value="Glucodextran_C"/>
    <property type="match status" value="1"/>
</dbReference>
<dbReference type="Pfam" id="PF17433">
    <property type="entry name" value="Glyco_hydro_49N"/>
    <property type="match status" value="1"/>
</dbReference>
<dbReference type="InterPro" id="IPR019248">
    <property type="entry name" value="Glucodextran_C"/>
</dbReference>
<feature type="domain" description="Glycoside hydrolase family 49 N-terminal" evidence="5">
    <location>
        <begin position="147"/>
        <end position="339"/>
    </location>
</feature>
<dbReference type="SUPFAM" id="SSF49344">
    <property type="entry name" value="CBD9-like"/>
    <property type="match status" value="1"/>
</dbReference>
<evidence type="ECO:0000313" key="7">
    <source>
        <dbReference type="Proteomes" id="UP001597036"/>
    </source>
</evidence>
<dbReference type="Gene3D" id="2.60.40.10">
    <property type="entry name" value="Immunoglobulins"/>
    <property type="match status" value="1"/>
</dbReference>
<keyword evidence="2" id="KW-0472">Membrane</keyword>
<keyword evidence="2" id="KW-1133">Transmembrane helix</keyword>
<dbReference type="Gene3D" id="2.160.20.10">
    <property type="entry name" value="Single-stranded right-handed beta-helix, Pectin lyase-like"/>
    <property type="match status" value="1"/>
</dbReference>
<feature type="domain" description="Glycoside hydrolase family 49 C-terminal" evidence="3">
    <location>
        <begin position="645"/>
        <end position="763"/>
    </location>
</feature>
<feature type="compositionally biased region" description="Basic and acidic residues" evidence="1">
    <location>
        <begin position="86"/>
        <end position="98"/>
    </location>
</feature>
<dbReference type="InterPro" id="IPR023226">
    <property type="entry name" value="Glyco_hydro_49_N_dom"/>
</dbReference>
<proteinExistence type="predicted"/>
<feature type="compositionally biased region" description="Basic and acidic residues" evidence="1">
    <location>
        <begin position="133"/>
        <end position="144"/>
    </location>
</feature>
<dbReference type="InterPro" id="IPR011050">
    <property type="entry name" value="Pectin_lyase_fold/virulence"/>
</dbReference>
<protein>
    <submittedName>
        <fullName evidence="6">Glucodextranase DOMON-like domain-containing protein</fullName>
    </submittedName>
</protein>
<dbReference type="RefSeq" id="WP_377939291.1">
    <property type="nucleotide sequence ID" value="NZ_JBHTHQ010000022.1"/>
</dbReference>
<dbReference type="InterPro" id="IPR013783">
    <property type="entry name" value="Ig-like_fold"/>
</dbReference>
<dbReference type="SUPFAM" id="SSF101596">
    <property type="entry name" value="Dextranase, N-terminal domain"/>
    <property type="match status" value="1"/>
</dbReference>
<dbReference type="SUPFAM" id="SSF51126">
    <property type="entry name" value="Pectin lyase-like"/>
    <property type="match status" value="1"/>
</dbReference>
<feature type="region of interest" description="Disordered" evidence="1">
    <location>
        <begin position="56"/>
        <end position="144"/>
    </location>
</feature>
<evidence type="ECO:0000256" key="2">
    <source>
        <dbReference type="SAM" id="Phobius"/>
    </source>
</evidence>
<dbReference type="Gene3D" id="2.60.350.10">
    <property type="entry name" value="Dextranase, N-terminal"/>
    <property type="match status" value="1"/>
</dbReference>
<evidence type="ECO:0000256" key="1">
    <source>
        <dbReference type="SAM" id="MobiDB-lite"/>
    </source>
</evidence>
<dbReference type="Pfam" id="PF18783">
    <property type="entry name" value="IPU_b_solenoid"/>
    <property type="match status" value="1"/>
</dbReference>
<sequence>MAVFTDTDTRDDERAKKRGIIILIAAIVAVAFIVCLAVWGVRSLEDSHQKIAGEYVAEQSQSSSHAQSGNGGSEQSRTQKSQGSRKAQESDSQKEQKKGTWKKSQNSRKKSAKKRTYRHRRDGSQRGSGKVSPHHDGDTHPHEVKAADPVVWNYDNRAIKDTKNSIANDQVRQSPFYSVQLRNTDSAKTFNSFTYLSIPRGGLGKQGYTGEDGADFAYDNGFTMSWSSFVYSHDVWVNVSLQTGAKISRASDVTIRPTSLHFAKKLVNDHTVAIKVPFSQNGYRFSVEFASEQTKVYANGATGAVTAYNVTADKESKLNAAKDYIETEPRNSMMVFAQPRVEGTAEGAATIPTARDGVIQVIEPGEFPTHLRKDTEIIYLKAGVHWMGSRRQAELGPRVRWVYFEPGAFMKGAFYFTGSPTVTNYKMTGYGVLSTEQYGYETSTKNNFKHRPDSDSNCWDSCVKPMRFTSDAQQQTLDIQGVTVKEPSYHSFVMYAYKPADAVGTAAADSTSGSTSSVRKSHTLRPEGSEDTFALHVRNYQQVGAWYWQTDGLELYTGSTMKNSFIHSNDDVIKLYHSHVSVKNTVVWKNENGPVFQWGWVGRDIDNVTVENTDIIHSRMYWGGNDNMCVFNSAGDLWGGTHQESPSPSWMVQNMTIRNTRVEDTVNCGIRITSLGSMRNVTIDGFYVHAWTDQRADLQRSTFSVAKSASGKYGNVGDTGKANGLNIHNYFVGGQGVSFADENWQADQIGKLDFGKGLAGKWSLSYDGQAQGDKPQLSFDEFSDGQIVSSRDIELKGSATHAQSVQVDVNGKTSAAKVVNGKFVISLHLDKVTNTVRVVAQSSSGVKAAKYLTLIAYGSRIGGITDPQGDDNGPGSYVYPTNSSFAKGNFDMTQFDAYDDGDSYNFVTSLASPVYNPWGGRGISTQQVNIYLRDGKANDNDITALRQGTQTYVHGTWKYVVVVDGRYIPGVYTPRGKKIADVEISSVDNRITVSVPKSAFSGLDVGKAKYEVSMYSSSEGSEGIDNVRPVYSLSCWNGETASCPNFIKEYRFGGAKGNHKDDSPFITDTTASNAIDIISGDVQMNGTQAQIMSLNHDKIVVPYVTLHK</sequence>
<dbReference type="InterPro" id="IPR035953">
    <property type="entry name" value="Dextranase_N-ter"/>
</dbReference>
<feature type="compositionally biased region" description="Low complexity" evidence="1">
    <location>
        <begin position="59"/>
        <end position="68"/>
    </location>
</feature>
<accession>A0ABW2Y5L9</accession>
<dbReference type="InterPro" id="IPR005192">
    <property type="entry name" value="Glyco_hydro_49_C"/>
</dbReference>
<dbReference type="InterPro" id="IPR012334">
    <property type="entry name" value="Pectin_lyas_fold"/>
</dbReference>
<feature type="compositionally biased region" description="Basic residues" evidence="1">
    <location>
        <begin position="99"/>
        <end position="121"/>
    </location>
</feature>
<name>A0ABW2Y5L9_9BIFI</name>
<feature type="compositionally biased region" description="Low complexity" evidence="1">
    <location>
        <begin position="506"/>
        <end position="518"/>
    </location>
</feature>